<reference evidence="1" key="1">
    <citation type="journal article" date="2014" name="Front. Microbiol.">
        <title>High frequency of phylogenetically diverse reductive dehalogenase-homologous genes in deep subseafloor sedimentary metagenomes.</title>
        <authorList>
            <person name="Kawai M."/>
            <person name="Futagami T."/>
            <person name="Toyoda A."/>
            <person name="Takaki Y."/>
            <person name="Nishi S."/>
            <person name="Hori S."/>
            <person name="Arai W."/>
            <person name="Tsubouchi T."/>
            <person name="Morono Y."/>
            <person name="Uchiyama I."/>
            <person name="Ito T."/>
            <person name="Fujiyama A."/>
            <person name="Inagaki F."/>
            <person name="Takami H."/>
        </authorList>
    </citation>
    <scope>NUCLEOTIDE SEQUENCE</scope>
    <source>
        <strain evidence="1">Expedition CK06-06</strain>
    </source>
</reference>
<name>X1UIQ3_9ZZZZ</name>
<accession>X1UIQ3</accession>
<proteinExistence type="predicted"/>
<evidence type="ECO:0000313" key="1">
    <source>
        <dbReference type="EMBL" id="GAJ17404.1"/>
    </source>
</evidence>
<gene>
    <name evidence="1" type="ORF">S12H4_58106</name>
</gene>
<dbReference type="AlphaFoldDB" id="X1UIQ3"/>
<dbReference type="EMBL" id="BARW01037689">
    <property type="protein sequence ID" value="GAJ17404.1"/>
    <property type="molecule type" value="Genomic_DNA"/>
</dbReference>
<sequence>MSFRCANCNKEIPVFSEFWLREPAKFDGNGVVIERGKSLPLCRLDGGQFSFITSVGVAW</sequence>
<organism evidence="1">
    <name type="scientific">marine sediment metagenome</name>
    <dbReference type="NCBI Taxonomy" id="412755"/>
    <lineage>
        <taxon>unclassified sequences</taxon>
        <taxon>metagenomes</taxon>
        <taxon>ecological metagenomes</taxon>
    </lineage>
</organism>
<protein>
    <submittedName>
        <fullName evidence="1">Uncharacterized protein</fullName>
    </submittedName>
</protein>
<comment type="caution">
    <text evidence="1">The sequence shown here is derived from an EMBL/GenBank/DDBJ whole genome shotgun (WGS) entry which is preliminary data.</text>
</comment>